<name>A0A4R7D2S7_9SPHI</name>
<evidence type="ECO:0000313" key="2">
    <source>
        <dbReference type="Proteomes" id="UP000294752"/>
    </source>
</evidence>
<organism evidence="1 2">
    <name type="scientific">Sphingobacterium paludis</name>
    <dbReference type="NCBI Taxonomy" id="1476465"/>
    <lineage>
        <taxon>Bacteria</taxon>
        <taxon>Pseudomonadati</taxon>
        <taxon>Bacteroidota</taxon>
        <taxon>Sphingobacteriia</taxon>
        <taxon>Sphingobacteriales</taxon>
        <taxon>Sphingobacteriaceae</taxon>
        <taxon>Sphingobacterium</taxon>
    </lineage>
</organism>
<proteinExistence type="predicted"/>
<dbReference type="Proteomes" id="UP000294752">
    <property type="component" value="Unassembled WGS sequence"/>
</dbReference>
<dbReference type="AlphaFoldDB" id="A0A4R7D2S7"/>
<gene>
    <name evidence="1" type="ORF">B0I21_105250</name>
</gene>
<accession>A0A4R7D2S7</accession>
<evidence type="ECO:0000313" key="1">
    <source>
        <dbReference type="EMBL" id="TDS13116.1"/>
    </source>
</evidence>
<protein>
    <submittedName>
        <fullName evidence="1">Uncharacterized protein</fullName>
    </submittedName>
</protein>
<sequence>MNISKLNLFTKETDASATEKGFHFQKLKTLKSWLENRIQEKDEDIFCDYEEDIFQRDIYAGIAKFRQIKLYSTNFSFSKEEIKKSIAHFFMLFVKGNYLFDEVTFLFETNSGIARETRGNDAGLLLEWYKNQDNMSKELLEKCRLKVKVILDEYINEVYENRMDSISKSDLQTAKIIYDQLSDETWSRFIKSIKWQFDEIDQVHAIPKIVAEIETLISQLPLPIDKSKRTTYISVLHYEIAQKSLNPDEESSKITNQLLDILLLGTGDEDHQWYADTLHKWKHVEKVNQFNIGVFFELISAVRYCRWEMGKTAHLEIWLPILIQYIEHPDIIVSCKRKAIYEFLFLLLSPNLEDGSNIYDFEGQEELIRFYFENIDYRLSLSSIEEDITLMQLLEVQILNGTVELTLEDLKGWKINILNTIDQQLLTTTSIDDRCQLLELKGSFHYHTENQRPLKDRMRQGLDYYRQIIPLLPETHSYSITKLSEIMNQILEQCIKAGRSDEELEEVEVFLNEIEEHAKKTSNQSTSAQTLADRAAAYVEKPSVKNFLKALECLHRAKELFQLKDTKENYIIVMLGLSEVYSILGLNIAAKQYALAGVWACFHFGEATALNRISDSYAYVFRADYNQGAWISALDDFRQYIKVRIEFKSDAMNIEADAVYRNILIELAVILICSPVLYPELSVFIENQKKELGWIYTEELPPLLLPLERKFSNTEEMKKILRGKITGVPLSDLGQEREILFKSMNIDWLIKFKNTAQLNAIGEEFSATLQIVLSEIKASGKDFKFRSKSVKIKILESAGYSEIMRPDPDNTDWWTAGIPVFESTDQQKMRLHYAFVGGNVTTLLMENSFLYREEFNILIKYLYENRKLADKIQSMNIYQKLYFNLLKPEDFNGSQRQYFSKPTLDNDYYLLMNTLKDF</sequence>
<comment type="caution">
    <text evidence="1">The sequence shown here is derived from an EMBL/GenBank/DDBJ whole genome shotgun (WGS) entry which is preliminary data.</text>
</comment>
<dbReference type="RefSeq" id="WP_133640609.1">
    <property type="nucleotide sequence ID" value="NZ_SNZV01000005.1"/>
</dbReference>
<dbReference type="OrthoDB" id="2966407at2"/>
<keyword evidence="2" id="KW-1185">Reference proteome</keyword>
<reference evidence="1 2" key="1">
    <citation type="submission" date="2019-03" db="EMBL/GenBank/DDBJ databases">
        <title>Genomic Encyclopedia of Type Strains, Phase III (KMG-III): the genomes of soil and plant-associated and newly described type strains.</title>
        <authorList>
            <person name="Whitman W."/>
        </authorList>
    </citation>
    <scope>NUCLEOTIDE SEQUENCE [LARGE SCALE GENOMIC DNA]</scope>
    <source>
        <strain evidence="1 2">CGMCC 1.12801</strain>
    </source>
</reference>
<dbReference type="EMBL" id="SNZV01000005">
    <property type="protein sequence ID" value="TDS13116.1"/>
    <property type="molecule type" value="Genomic_DNA"/>
</dbReference>